<proteinExistence type="predicted"/>
<sequence>MLDYVAICRKGEKPQQTYDAVAGGVANDKVFNTVDLYFAGVISKDEALGRLKYEKPNHQLCILNGLMLDRHLHFIKAERI</sequence>
<dbReference type="Proteomes" id="UP000887043">
    <property type="component" value="Unassembled WGS sequence"/>
</dbReference>
<evidence type="ECO:0000313" key="1">
    <source>
        <dbReference type="EMBL" id="GJG28487.1"/>
    </source>
</evidence>
<reference evidence="1" key="1">
    <citation type="submission" date="2021-08" db="EMBL/GenBank/DDBJ databases">
        <title>Prevotella lacticifex sp. nov., isolated from rumen of cow.</title>
        <authorList>
            <person name="Shinkai T."/>
            <person name="Ikeyama N."/>
            <person name="Kumagai M."/>
            <person name="Ohmori H."/>
            <person name="Sakamoto M."/>
            <person name="Ohkuma M."/>
            <person name="Mitsumori M."/>
        </authorList>
    </citation>
    <scope>NUCLEOTIDE SEQUENCE</scope>
    <source>
        <strain evidence="1">DSM 11371</strain>
    </source>
</reference>
<dbReference type="Pfam" id="PF13151">
    <property type="entry name" value="DUF3990"/>
    <property type="match status" value="1"/>
</dbReference>
<protein>
    <submittedName>
        <fullName evidence="1">Uncharacterized protein</fullName>
    </submittedName>
</protein>
<accession>A0AA37HYW9</accession>
<dbReference type="AlphaFoldDB" id="A0AA37HYW9"/>
<organism evidence="1 2">
    <name type="scientific">Segatella bryantii</name>
    <name type="common">Prevotella bryantii</name>
    <dbReference type="NCBI Taxonomy" id="77095"/>
    <lineage>
        <taxon>Bacteria</taxon>
        <taxon>Pseudomonadati</taxon>
        <taxon>Bacteroidota</taxon>
        <taxon>Bacteroidia</taxon>
        <taxon>Bacteroidales</taxon>
        <taxon>Prevotellaceae</taxon>
        <taxon>Segatella</taxon>
    </lineage>
</organism>
<name>A0AA37HYW9_SEGBR</name>
<dbReference type="InterPro" id="IPR025051">
    <property type="entry name" value="DUF3990"/>
</dbReference>
<dbReference type="EMBL" id="BPTR01000001">
    <property type="protein sequence ID" value="GJG28487.1"/>
    <property type="molecule type" value="Genomic_DNA"/>
</dbReference>
<evidence type="ECO:0000313" key="2">
    <source>
        <dbReference type="Proteomes" id="UP000887043"/>
    </source>
</evidence>
<gene>
    <name evidence="1" type="ORF">PRRU23_21870</name>
</gene>
<comment type="caution">
    <text evidence="1">The sequence shown here is derived from an EMBL/GenBank/DDBJ whole genome shotgun (WGS) entry which is preliminary data.</text>
</comment>